<evidence type="ECO:0008006" key="4">
    <source>
        <dbReference type="Google" id="ProtNLM"/>
    </source>
</evidence>
<reference evidence="2 3" key="1">
    <citation type="submission" date="2016-03" db="EMBL/GenBank/DDBJ databases">
        <authorList>
            <person name="Ploux O."/>
        </authorList>
    </citation>
    <scope>NUCLEOTIDE SEQUENCE [LARGE SCALE GENOMIC DNA]</scope>
    <source>
        <strain evidence="2 3">UAMH 11012</strain>
    </source>
</reference>
<feature type="region of interest" description="Disordered" evidence="1">
    <location>
        <begin position="68"/>
        <end position="115"/>
    </location>
</feature>
<protein>
    <recommendedName>
        <fullName evidence="4">MalT-like TPR region domain-containing protein</fullName>
    </recommendedName>
</protein>
<dbReference type="AlphaFoldDB" id="A0A1L7XIC7"/>
<evidence type="ECO:0000313" key="2">
    <source>
        <dbReference type="EMBL" id="CZR64706.1"/>
    </source>
</evidence>
<sequence length="479" mass="53732">MGDTEAAYPESLYRGEQAVLIPSSDPRKGRLQTNLRNWRRYRYEVTVALPPPGQLAMSSNQNLERLCDNQSTQTKSSGSEEALGIPQASETGEDLAGDLGATYGDHTPNEGGGEVPRFDWASVDVIGSLELSRLFRGLEIDCEAFIPMLSLDTFEPEPAAKAYLSGSDILDLFNEINQAIPVRLRQLELVTHSAPKLATQDNQSPQHPWRDIGAVFFGYDPGPFSEVYVFPSSHDAPNRAKNFEKLSLWEDLQAQKIELEAKFAKLETQFRINHPAHIEMSETLAKIYYRLHEGRKAEIMYRKLVELHSQSCGPNSYETLDTMINLIKSLERQGRDLEARSLSLDVRSIISKLCNPWHPISIAATIQYARIVSNLDLFEEAEPLRREVLQIRLLGNTLAKRGTKEGETLLRTAVQIISEDPAIKDTVKCQGMERLADAIFYGKEAYEESYNITANAVEQFTVAFGPSHPAILNLQHRLA</sequence>
<accession>A0A1L7XIC7</accession>
<proteinExistence type="predicted"/>
<dbReference type="Gene3D" id="1.25.40.10">
    <property type="entry name" value="Tetratricopeptide repeat domain"/>
    <property type="match status" value="1"/>
</dbReference>
<feature type="compositionally biased region" description="Polar residues" evidence="1">
    <location>
        <begin position="68"/>
        <end position="79"/>
    </location>
</feature>
<dbReference type="SUPFAM" id="SSF48452">
    <property type="entry name" value="TPR-like"/>
    <property type="match status" value="1"/>
</dbReference>
<evidence type="ECO:0000313" key="3">
    <source>
        <dbReference type="Proteomes" id="UP000184330"/>
    </source>
</evidence>
<dbReference type="Proteomes" id="UP000184330">
    <property type="component" value="Unassembled WGS sequence"/>
</dbReference>
<evidence type="ECO:0000256" key="1">
    <source>
        <dbReference type="SAM" id="MobiDB-lite"/>
    </source>
</evidence>
<dbReference type="InterPro" id="IPR011990">
    <property type="entry name" value="TPR-like_helical_dom_sf"/>
</dbReference>
<dbReference type="OrthoDB" id="3521172at2759"/>
<gene>
    <name evidence="2" type="ORF">PAC_14605</name>
</gene>
<dbReference type="STRING" id="576137.A0A1L7XIC7"/>
<keyword evidence="3" id="KW-1185">Reference proteome</keyword>
<organism evidence="2 3">
    <name type="scientific">Phialocephala subalpina</name>
    <dbReference type="NCBI Taxonomy" id="576137"/>
    <lineage>
        <taxon>Eukaryota</taxon>
        <taxon>Fungi</taxon>
        <taxon>Dikarya</taxon>
        <taxon>Ascomycota</taxon>
        <taxon>Pezizomycotina</taxon>
        <taxon>Leotiomycetes</taxon>
        <taxon>Helotiales</taxon>
        <taxon>Mollisiaceae</taxon>
        <taxon>Phialocephala</taxon>
        <taxon>Phialocephala fortinii species complex</taxon>
    </lineage>
</organism>
<name>A0A1L7XIC7_9HELO</name>
<dbReference type="EMBL" id="FJOG01000027">
    <property type="protein sequence ID" value="CZR64706.1"/>
    <property type="molecule type" value="Genomic_DNA"/>
</dbReference>